<keyword evidence="6" id="KW-1185">Reference proteome</keyword>
<dbReference type="GO" id="GO:0004222">
    <property type="term" value="F:metalloendopeptidase activity"/>
    <property type="evidence" value="ECO:0007669"/>
    <property type="project" value="InterPro"/>
</dbReference>
<evidence type="ECO:0000259" key="4">
    <source>
        <dbReference type="SMART" id="SM00731"/>
    </source>
</evidence>
<dbReference type="EMBL" id="VXAV01006128">
    <property type="protein sequence ID" value="NXL89482.1"/>
    <property type="molecule type" value="Genomic_DNA"/>
</dbReference>
<comment type="caution">
    <text evidence="5">The sequence shown here is derived from an EMBL/GenBank/DDBJ whole genome shotgun (WGS) entry which is preliminary data.</text>
</comment>
<dbReference type="GO" id="GO:0005634">
    <property type="term" value="C:nucleus"/>
    <property type="evidence" value="ECO:0007669"/>
    <property type="project" value="UniProtKB-SubCell"/>
</dbReference>
<feature type="region of interest" description="Disordered" evidence="3">
    <location>
        <begin position="208"/>
        <end position="310"/>
    </location>
</feature>
<evidence type="ECO:0000256" key="2">
    <source>
        <dbReference type="ARBA" id="ARBA00023242"/>
    </source>
</evidence>
<sequence length="430" mass="48583">EAEEKAEAACAEARPLPAPPGRLSVVDEAWELLDPCPDVQGLFTQFNETLSDFIHCESTQHLTLCFCLPFSCAGLCKYEGRSGTCLIRLSEPILKLRPRKNLVETLLHEMIHALLFVTNKDENRAAHGPEFHKHMNRINRLTGANVTVFHNFYDEVNLYRQHWWRCNGPCQYMRPFFGYVKRSMNRAPSAQDFWWAVHQRNCGGTFIKVKEPEKIPKKGKKKTEPKKQLKSKLTNKDKVCKDVENDPKPSSGNGYRLKEWESDFSEGSANPSSTGEASGTSGWQRPSAGSLIEISDDETEFDDETLGDDTVFPIYTSDVNEIIDLTSDDEFPEFSLADTKEYTDANKSRVKIGDAGEGNSKQGSAKRKRILPPFDHRSPKQIRTEESATAQAASKKKGLENRVQQWPRSEDKAAFKSYFMKKQSTDAASS</sequence>
<evidence type="ECO:0000313" key="5">
    <source>
        <dbReference type="EMBL" id="NXL89482.1"/>
    </source>
</evidence>
<gene>
    <name evidence="5" type="primary">Sprtn</name>
    <name evidence="5" type="ORF">ALELAT_R03991</name>
</gene>
<dbReference type="SMART" id="SM00731">
    <property type="entry name" value="SprT"/>
    <property type="match status" value="1"/>
</dbReference>
<dbReference type="Pfam" id="PF10263">
    <property type="entry name" value="SprT-like"/>
    <property type="match status" value="1"/>
</dbReference>
<dbReference type="OrthoDB" id="5236983at2759"/>
<evidence type="ECO:0000256" key="3">
    <source>
        <dbReference type="SAM" id="MobiDB-lite"/>
    </source>
</evidence>
<feature type="compositionally biased region" description="Basic residues" evidence="3">
    <location>
        <begin position="217"/>
        <end position="230"/>
    </location>
</feature>
<evidence type="ECO:0000256" key="1">
    <source>
        <dbReference type="ARBA" id="ARBA00004123"/>
    </source>
</evidence>
<dbReference type="Pfam" id="PF22934">
    <property type="entry name" value="SPRTN_ZBD"/>
    <property type="match status" value="1"/>
</dbReference>
<feature type="non-terminal residue" evidence="5">
    <location>
        <position position="430"/>
    </location>
</feature>
<dbReference type="GO" id="GO:0031593">
    <property type="term" value="F:polyubiquitin modification-dependent protein binding"/>
    <property type="evidence" value="ECO:0007669"/>
    <property type="project" value="TreeGrafter"/>
</dbReference>
<organism evidence="5 6">
    <name type="scientific">Alectura lathami</name>
    <name type="common">Australian brush turkey</name>
    <dbReference type="NCBI Taxonomy" id="81907"/>
    <lineage>
        <taxon>Eukaryota</taxon>
        <taxon>Metazoa</taxon>
        <taxon>Chordata</taxon>
        <taxon>Craniata</taxon>
        <taxon>Vertebrata</taxon>
        <taxon>Euteleostomi</taxon>
        <taxon>Archelosauria</taxon>
        <taxon>Archosauria</taxon>
        <taxon>Dinosauria</taxon>
        <taxon>Saurischia</taxon>
        <taxon>Theropoda</taxon>
        <taxon>Coelurosauria</taxon>
        <taxon>Aves</taxon>
        <taxon>Neognathae</taxon>
        <taxon>Galloanserae</taxon>
        <taxon>Galliformes</taxon>
        <taxon>Megapodiidae</taxon>
        <taxon>Alectura</taxon>
    </lineage>
</organism>
<dbReference type="PANTHER" id="PTHR21220:SF0">
    <property type="entry name" value="DNA-DEPENDENT METALLOPROTEASE SPRTN"/>
    <property type="match status" value="1"/>
</dbReference>
<dbReference type="GO" id="GO:0003697">
    <property type="term" value="F:single-stranded DNA binding"/>
    <property type="evidence" value="ECO:0007669"/>
    <property type="project" value="InterPro"/>
</dbReference>
<feature type="domain" description="SprT-like" evidence="4">
    <location>
        <begin position="37"/>
        <end position="209"/>
    </location>
</feature>
<feature type="compositionally biased region" description="Basic and acidic residues" evidence="3">
    <location>
        <begin position="234"/>
        <end position="247"/>
    </location>
</feature>
<feature type="compositionally biased region" description="Basic and acidic residues" evidence="3">
    <location>
        <begin position="374"/>
        <end position="386"/>
    </location>
</feature>
<dbReference type="Proteomes" id="UP000562322">
    <property type="component" value="Unassembled WGS sequence"/>
</dbReference>
<dbReference type="InterPro" id="IPR044245">
    <property type="entry name" value="Spartan"/>
</dbReference>
<reference evidence="5 6" key="1">
    <citation type="submission" date="2019-09" db="EMBL/GenBank/DDBJ databases">
        <title>Bird 10,000 Genomes (B10K) Project - Family phase.</title>
        <authorList>
            <person name="Zhang G."/>
        </authorList>
    </citation>
    <scope>NUCLEOTIDE SEQUENCE [LARGE SCALE GENOMIC DNA]</scope>
    <source>
        <strain evidence="5">B10K-DU-001-39</strain>
        <tissue evidence="5">Muscle</tissue>
    </source>
</reference>
<feature type="compositionally biased region" description="Acidic residues" evidence="3">
    <location>
        <begin position="294"/>
        <end position="307"/>
    </location>
</feature>
<keyword evidence="2" id="KW-0539">Nucleus</keyword>
<protein>
    <submittedName>
        <fullName evidence="5">SPRTN protein</fullName>
    </submittedName>
</protein>
<feature type="compositionally biased region" description="Polar residues" evidence="3">
    <location>
        <begin position="265"/>
        <end position="284"/>
    </location>
</feature>
<dbReference type="AlphaFoldDB" id="A0A7L0WH54"/>
<proteinExistence type="predicted"/>
<feature type="non-terminal residue" evidence="5">
    <location>
        <position position="1"/>
    </location>
</feature>
<feature type="region of interest" description="Disordered" evidence="3">
    <location>
        <begin position="337"/>
        <end position="410"/>
    </location>
</feature>
<feature type="compositionally biased region" description="Basic and acidic residues" evidence="3">
    <location>
        <begin position="338"/>
        <end position="354"/>
    </location>
</feature>
<comment type="subcellular location">
    <subcellularLocation>
        <location evidence="1">Nucleus</location>
    </subcellularLocation>
</comment>
<dbReference type="InterPro" id="IPR006640">
    <property type="entry name" value="SprT-like_domain"/>
</dbReference>
<name>A0A7L0WH54_ALELA</name>
<dbReference type="InterPro" id="IPR055220">
    <property type="entry name" value="SPRTN_ZBD"/>
</dbReference>
<dbReference type="PANTHER" id="PTHR21220">
    <property type="entry name" value="DNA-DEPENDENT METALLOPROTEASE SPRTN"/>
    <property type="match status" value="1"/>
</dbReference>
<dbReference type="GO" id="GO:0006974">
    <property type="term" value="P:DNA damage response"/>
    <property type="evidence" value="ECO:0007669"/>
    <property type="project" value="InterPro"/>
</dbReference>
<accession>A0A7L0WH54</accession>
<evidence type="ECO:0000313" key="6">
    <source>
        <dbReference type="Proteomes" id="UP000562322"/>
    </source>
</evidence>